<reference evidence="2 3" key="2">
    <citation type="journal article" date="2011" name="Stand. Genomic Sci.">
        <title>Complete genome sequence of the extremely halophilic Halanaerobium praevalens type strain (GSL).</title>
        <authorList>
            <person name="Ivanova N."/>
            <person name="Sikorski J."/>
            <person name="Chertkov O."/>
            <person name="Nolan M."/>
            <person name="Lucas S."/>
            <person name="Hammon N."/>
            <person name="Deshpande S."/>
            <person name="Cheng J.F."/>
            <person name="Tapia R."/>
            <person name="Han C."/>
            <person name="Goodwin L."/>
            <person name="Pitluck S."/>
            <person name="Huntemann M."/>
            <person name="Liolios K."/>
            <person name="Pagani I."/>
            <person name="Mavromatis K."/>
            <person name="Ovchinikova G."/>
            <person name="Pati A."/>
            <person name="Chen A."/>
            <person name="Palaniappan K."/>
            <person name="Land M."/>
            <person name="Hauser L."/>
            <person name="Brambilla E.M."/>
            <person name="Kannan K.P."/>
            <person name="Rohde M."/>
            <person name="Tindall B.J."/>
            <person name="Goker M."/>
            <person name="Detter J.C."/>
            <person name="Woyke T."/>
            <person name="Bristow J."/>
            <person name="Eisen J.A."/>
            <person name="Markowitz V."/>
            <person name="Hugenholtz P."/>
            <person name="Kyrpides N.C."/>
            <person name="Klenk H.P."/>
            <person name="Lapidus A."/>
        </authorList>
    </citation>
    <scope>NUCLEOTIDE SEQUENCE [LARGE SCALE GENOMIC DNA]</scope>
    <source>
        <strain evidence="3">ATCC 33744 / DSM 2228 / GSL</strain>
    </source>
</reference>
<evidence type="ECO:0008006" key="4">
    <source>
        <dbReference type="Google" id="ProtNLM"/>
    </source>
</evidence>
<protein>
    <recommendedName>
        <fullName evidence="4">Periplasmic heavy metal sensor</fullName>
    </recommendedName>
</protein>
<reference evidence="3" key="1">
    <citation type="submission" date="2010-10" db="EMBL/GenBank/DDBJ databases">
        <title>The complete genome of Halanaerobium praevalens DSM 2228.</title>
        <authorList>
            <consortium name="US DOE Joint Genome Institute (JGI-PGF)"/>
            <person name="Lucas S."/>
            <person name="Copeland A."/>
            <person name="Lapidus A."/>
            <person name="Glavina del Rio T."/>
            <person name="Dalin E."/>
            <person name="Tice H."/>
            <person name="Bruce D."/>
            <person name="Goodwin L."/>
            <person name="Pitluck S."/>
            <person name="Kyrpides N."/>
            <person name="Mavromatis K."/>
            <person name="Ivanova N."/>
            <person name="Ovchinnikova G."/>
            <person name="Chertkov O."/>
            <person name="Detter J.C."/>
            <person name="Han C."/>
            <person name="Larimer F."/>
            <person name="Land M."/>
            <person name="Hauser L."/>
            <person name="Markowitz V."/>
            <person name="Cheng J.-F."/>
            <person name="Hugenholtz P."/>
            <person name="Woyke T."/>
            <person name="Wu D."/>
            <person name="Tindall B."/>
            <person name="Pomrenke H.G."/>
            <person name="Brambilla E."/>
            <person name="Klenk H.-P."/>
            <person name="Eisen J.A."/>
        </authorList>
    </citation>
    <scope>NUCLEOTIDE SEQUENCE [LARGE SCALE GENOMIC DNA]</scope>
    <source>
        <strain evidence="3">ATCC 33744 / DSM 2228 / GSL</strain>
    </source>
</reference>
<dbReference type="EMBL" id="CP002175">
    <property type="protein sequence ID" value="ADO77417.1"/>
    <property type="molecule type" value="Genomic_DNA"/>
</dbReference>
<dbReference type="OrthoDB" id="2111489at2"/>
<dbReference type="HOGENOM" id="CLU_1347364_0_0_9"/>
<dbReference type="PATRIC" id="fig|572479.3.peg.1294"/>
<keyword evidence="1" id="KW-0175">Coiled coil</keyword>
<accession>E3DMK9</accession>
<keyword evidence="3" id="KW-1185">Reference proteome</keyword>
<gene>
    <name evidence="2" type="ordered locus">Hprae_1280</name>
</gene>
<name>E3DMK9_HALPG</name>
<dbReference type="AlphaFoldDB" id="E3DMK9"/>
<dbReference type="eggNOG" id="COG3678">
    <property type="taxonomic scope" value="Bacteria"/>
</dbReference>
<evidence type="ECO:0000313" key="2">
    <source>
        <dbReference type="EMBL" id="ADO77417.1"/>
    </source>
</evidence>
<organism evidence="2 3">
    <name type="scientific">Halanaerobium praevalens (strain ATCC 33744 / DSM 2228 / GSL)</name>
    <dbReference type="NCBI Taxonomy" id="572479"/>
    <lineage>
        <taxon>Bacteria</taxon>
        <taxon>Bacillati</taxon>
        <taxon>Bacillota</taxon>
        <taxon>Clostridia</taxon>
        <taxon>Halanaerobiales</taxon>
        <taxon>Halanaerobiaceae</taxon>
        <taxon>Halanaerobium</taxon>
    </lineage>
</organism>
<dbReference type="STRING" id="572479.Hprae_1280"/>
<dbReference type="Gene3D" id="1.20.120.1490">
    <property type="match status" value="1"/>
</dbReference>
<evidence type="ECO:0000313" key="3">
    <source>
        <dbReference type="Proteomes" id="UP000006866"/>
    </source>
</evidence>
<dbReference type="Proteomes" id="UP000006866">
    <property type="component" value="Chromosome"/>
</dbReference>
<sequence length="203" mass="24136">MKKVLTSLFVITLIAAVFTGTIFAHNSQRQMRNYNENHHYNSETRDYNRIELNQEQLNQIADLRDDFYNQTEKLQAQIRDLKYELRNLEFRGASNREIDEIEDQLEELLVEMDKKRAEHQQKIESVLTDEQLDLLAENRSQYQENYQRRFKDDYNRSTDNRMFLGHHNGFGPDMMGMMGWGFSGNRNGNRYHQGYGSGPGWCH</sequence>
<dbReference type="RefSeq" id="WP_014553444.1">
    <property type="nucleotide sequence ID" value="NC_017455.1"/>
</dbReference>
<dbReference type="KEGG" id="hpk:Hprae_1280"/>
<evidence type="ECO:0000256" key="1">
    <source>
        <dbReference type="SAM" id="Coils"/>
    </source>
</evidence>
<proteinExistence type="predicted"/>
<feature type="coiled-coil region" evidence="1">
    <location>
        <begin position="71"/>
        <end position="125"/>
    </location>
</feature>